<accession>A0A1T5F6M8</accession>
<proteinExistence type="predicted"/>
<evidence type="ECO:0000256" key="2">
    <source>
        <dbReference type="SAM" id="Phobius"/>
    </source>
</evidence>
<name>A0A1T5F6M8_9SPHI</name>
<dbReference type="PANTHER" id="PTHR10098">
    <property type="entry name" value="RAPSYN-RELATED"/>
    <property type="match status" value="1"/>
</dbReference>
<dbReference type="OrthoDB" id="978216at2"/>
<dbReference type="SMART" id="SM00028">
    <property type="entry name" value="TPR"/>
    <property type="match status" value="4"/>
</dbReference>
<evidence type="ECO:0000313" key="5">
    <source>
        <dbReference type="Proteomes" id="UP000189981"/>
    </source>
</evidence>
<evidence type="ECO:0000256" key="3">
    <source>
        <dbReference type="SAM" id="SignalP"/>
    </source>
</evidence>
<sequence length="485" mass="55157">MRILNIILLFISFNVYTQASVKSSTNITTNSDTSTVIALNNQAFNARLTNPGLTISNGNKALKLAVKLEYTNGIAESYRVIGIGKSYKNSIDGAIENYLNSLTYFKKAGNLQGEAKVFNNIGNLYRDIDSYKSLENFNKSLKIAKKLNIKDLQAGLYLNIGTANQKLKHYSKALSYYKLSLSMFNSLGNKVGVIQSHQNLGVLYLNLRDYESAKKNLEEGLAKAKEEKLINSAAAINLTLSSIHIAQKQFDEAESTIKEGLMFTRILKDEKLEYNYILTSYELENKRKNYFKALQYLQQAYKQDSARYANNISDKISLLETQHMQLEKQKESELIIAKQKYSQILFLASSIVALLAFFVIFLLVKNVKKSAQTNKELTRLNQEVSKQKDDLDRTNQNLEELIEIRTMDLKNKNKKLSEYSSHLSHQIRSPVATLKGLMLLENDNLIDKEEFVEQMGKCINDLDDKIININENLNNPNRSSLINED</sequence>
<organism evidence="4 5">
    <name type="scientific">Daejeonella lutea</name>
    <dbReference type="NCBI Taxonomy" id="572036"/>
    <lineage>
        <taxon>Bacteria</taxon>
        <taxon>Pseudomonadati</taxon>
        <taxon>Bacteroidota</taxon>
        <taxon>Sphingobacteriia</taxon>
        <taxon>Sphingobacteriales</taxon>
        <taxon>Sphingobacteriaceae</taxon>
        <taxon>Daejeonella</taxon>
    </lineage>
</organism>
<keyword evidence="2" id="KW-0472">Membrane</keyword>
<dbReference type="Gene3D" id="1.10.287.130">
    <property type="match status" value="1"/>
</dbReference>
<dbReference type="InterPro" id="IPR036097">
    <property type="entry name" value="HisK_dim/P_sf"/>
</dbReference>
<dbReference type="AlphaFoldDB" id="A0A1T5F6M8"/>
<dbReference type="RefSeq" id="WP_079703958.1">
    <property type="nucleotide sequence ID" value="NZ_FUYR01000006.1"/>
</dbReference>
<dbReference type="Pfam" id="PF13424">
    <property type="entry name" value="TPR_12"/>
    <property type="match status" value="1"/>
</dbReference>
<dbReference type="InterPro" id="IPR019734">
    <property type="entry name" value="TPR_rpt"/>
</dbReference>
<protein>
    <submittedName>
        <fullName evidence="4">Tetratricopeptide repeat-containing protein</fullName>
    </submittedName>
</protein>
<dbReference type="GO" id="GO:0000155">
    <property type="term" value="F:phosphorelay sensor kinase activity"/>
    <property type="evidence" value="ECO:0007669"/>
    <property type="project" value="InterPro"/>
</dbReference>
<dbReference type="InterPro" id="IPR011990">
    <property type="entry name" value="TPR-like_helical_dom_sf"/>
</dbReference>
<keyword evidence="5" id="KW-1185">Reference proteome</keyword>
<gene>
    <name evidence="4" type="ORF">SAMN05661099_3455</name>
</gene>
<dbReference type="EMBL" id="FUYR01000006">
    <property type="protein sequence ID" value="SKB91770.1"/>
    <property type="molecule type" value="Genomic_DNA"/>
</dbReference>
<feature type="transmembrane region" description="Helical" evidence="2">
    <location>
        <begin position="344"/>
        <end position="364"/>
    </location>
</feature>
<dbReference type="Proteomes" id="UP000189981">
    <property type="component" value="Unassembled WGS sequence"/>
</dbReference>
<keyword evidence="1" id="KW-0175">Coiled coil</keyword>
<dbReference type="STRING" id="572036.SAMN05661099_3455"/>
<dbReference type="SUPFAM" id="SSF48452">
    <property type="entry name" value="TPR-like"/>
    <property type="match status" value="2"/>
</dbReference>
<keyword evidence="2" id="KW-1133">Transmembrane helix</keyword>
<evidence type="ECO:0000313" key="4">
    <source>
        <dbReference type="EMBL" id="SKB91770.1"/>
    </source>
</evidence>
<keyword evidence="3" id="KW-0732">Signal</keyword>
<dbReference type="PANTHER" id="PTHR10098:SF108">
    <property type="entry name" value="TETRATRICOPEPTIDE REPEAT PROTEIN 28"/>
    <property type="match status" value="1"/>
</dbReference>
<keyword evidence="2" id="KW-0812">Transmembrane</keyword>
<reference evidence="5" key="1">
    <citation type="submission" date="2017-02" db="EMBL/GenBank/DDBJ databases">
        <authorList>
            <person name="Varghese N."/>
            <person name="Submissions S."/>
        </authorList>
    </citation>
    <scope>NUCLEOTIDE SEQUENCE [LARGE SCALE GENOMIC DNA]</scope>
    <source>
        <strain evidence="5">DSM 22385</strain>
    </source>
</reference>
<evidence type="ECO:0000256" key="1">
    <source>
        <dbReference type="SAM" id="Coils"/>
    </source>
</evidence>
<feature type="signal peptide" evidence="3">
    <location>
        <begin position="1"/>
        <end position="19"/>
    </location>
</feature>
<feature type="coiled-coil region" evidence="1">
    <location>
        <begin position="370"/>
        <end position="404"/>
    </location>
</feature>
<feature type="chain" id="PRO_5013115071" evidence="3">
    <location>
        <begin position="20"/>
        <end position="485"/>
    </location>
</feature>
<dbReference type="SUPFAM" id="SSF47384">
    <property type="entry name" value="Homodimeric domain of signal transducing histidine kinase"/>
    <property type="match status" value="1"/>
</dbReference>
<dbReference type="Gene3D" id="1.25.40.10">
    <property type="entry name" value="Tetratricopeptide repeat domain"/>
    <property type="match status" value="1"/>
</dbReference>